<dbReference type="RefSeq" id="WP_024419517.1">
    <property type="nucleotide sequence ID" value="NZ_CEDY01000035.1"/>
</dbReference>
<dbReference type="GO" id="GO:0005737">
    <property type="term" value="C:cytoplasm"/>
    <property type="evidence" value="ECO:0007669"/>
    <property type="project" value="UniProtKB-SubCell"/>
</dbReference>
<evidence type="ECO:0000313" key="9">
    <source>
        <dbReference type="EMBL" id="CYU11201.1"/>
    </source>
</evidence>
<dbReference type="InterPro" id="IPR004720">
    <property type="entry name" value="PTS_IIB_sorbose-sp"/>
</dbReference>
<reference evidence="13 17" key="4">
    <citation type="submission" date="2018-12" db="EMBL/GenBank/DDBJ databases">
        <title>Whole-genome sequences of fifteen clinical Streptococcus suis strains isolated from pigs between 2006 and 2018.</title>
        <authorList>
            <person name="Stevens M.J.A."/>
            <person name="Cernela N."/>
            <person name="Spoerry Serrano N."/>
            <person name="Schmitt S."/>
            <person name="Schrenzel J."/>
            <person name="Stephan R."/>
        </authorList>
    </citation>
    <scope>NUCLEOTIDE SEQUENCE [LARGE SCALE GENOMIC DNA]</scope>
    <source>
        <strain evidence="13 17">SS1014</strain>
    </source>
</reference>
<keyword evidence="2" id="KW-0813">Transport</keyword>
<evidence type="ECO:0000313" key="12">
    <source>
        <dbReference type="EMBL" id="RRN48334.1"/>
    </source>
</evidence>
<reference evidence="14 15" key="1">
    <citation type="submission" date="2016-02" db="EMBL/GenBank/DDBJ databases">
        <authorList>
            <consortium name="Pathogen Informatics"/>
        </authorList>
    </citation>
    <scope>NUCLEOTIDE SEQUENCE [LARGE SCALE GENOMIC DNA]</scope>
    <source>
        <strain evidence="9 16">LSS23</strain>
        <strain evidence="10 14">LSS32</strain>
        <strain evidence="11 15">LSS52</strain>
    </source>
</reference>
<evidence type="ECO:0000259" key="8">
    <source>
        <dbReference type="PROSITE" id="PS51101"/>
    </source>
</evidence>
<evidence type="ECO:0000256" key="3">
    <source>
        <dbReference type="ARBA" id="ARBA00022490"/>
    </source>
</evidence>
<dbReference type="EMBL" id="RSDG01000057">
    <property type="protein sequence ID" value="RRR46918.1"/>
    <property type="molecule type" value="Genomic_DNA"/>
</dbReference>
<keyword evidence="5" id="KW-0808">Transferase</keyword>
<keyword evidence="4" id="KW-0762">Sugar transport</keyword>
<dbReference type="GO" id="GO:0009401">
    <property type="term" value="P:phosphoenolpyruvate-dependent sugar phosphotransferase system"/>
    <property type="evidence" value="ECO:0007669"/>
    <property type="project" value="UniProtKB-KW"/>
</dbReference>
<evidence type="ECO:0000256" key="7">
    <source>
        <dbReference type="ARBA" id="ARBA00022777"/>
    </source>
</evidence>
<dbReference type="CDD" id="cd00001">
    <property type="entry name" value="PTS_IIB_man"/>
    <property type="match status" value="1"/>
</dbReference>
<evidence type="ECO:0000313" key="17">
    <source>
        <dbReference type="Proteomes" id="UP000273973"/>
    </source>
</evidence>
<evidence type="ECO:0000313" key="10">
    <source>
        <dbReference type="EMBL" id="CYU49935.1"/>
    </source>
</evidence>
<keyword evidence="7" id="KW-0418">Kinase</keyword>
<evidence type="ECO:0000313" key="13">
    <source>
        <dbReference type="EMBL" id="RRR46918.1"/>
    </source>
</evidence>
<evidence type="ECO:0000313" key="18">
    <source>
        <dbReference type="Proteomes" id="UP000281324"/>
    </source>
</evidence>
<dbReference type="AlphaFoldDB" id="A0A0Z8BQZ4"/>
<evidence type="ECO:0000313" key="11">
    <source>
        <dbReference type="EMBL" id="CYV11443.1"/>
    </source>
</evidence>
<evidence type="ECO:0000256" key="6">
    <source>
        <dbReference type="ARBA" id="ARBA00022683"/>
    </source>
</evidence>
<protein>
    <submittedName>
        <fullName evidence="12">PTS mannose/fructose/sorbose transporter subunit IIB</fullName>
    </submittedName>
    <submittedName>
        <fullName evidence="9">PTS system transporter subunit IIB</fullName>
    </submittedName>
</protein>
<dbReference type="EMBL" id="FIHA01000055">
    <property type="protein sequence ID" value="CYV11443.1"/>
    <property type="molecule type" value="Genomic_DNA"/>
</dbReference>
<dbReference type="GO" id="GO:0008982">
    <property type="term" value="F:protein-N(PI)-phosphohistidine-sugar phosphotransferase activity"/>
    <property type="evidence" value="ECO:0007669"/>
    <property type="project" value="InterPro"/>
</dbReference>
<name>A0A0Z8BQZ4_STRSU</name>
<dbReference type="Proteomes" id="UP000073434">
    <property type="component" value="Unassembled WGS sequence"/>
</dbReference>
<dbReference type="GO" id="GO:0016301">
    <property type="term" value="F:kinase activity"/>
    <property type="evidence" value="ECO:0007669"/>
    <property type="project" value="UniProtKB-KW"/>
</dbReference>
<proteinExistence type="predicted"/>
<dbReference type="EMBL" id="FIGJ01000006">
    <property type="protein sequence ID" value="CYU49935.1"/>
    <property type="molecule type" value="Genomic_DNA"/>
</dbReference>
<gene>
    <name evidence="9" type="primary">manX_1</name>
    <name evidence="11" type="synonym">manX_3</name>
    <name evidence="12" type="ORF">EI219_11000</name>
    <name evidence="13" type="ORF">EJA00_07955</name>
    <name evidence="9" type="ORF">ERS132385_00005</name>
    <name evidence="10" type="ORF">ERS132394_00721</name>
    <name evidence="11" type="ORF">ERS132414_02086</name>
</gene>
<evidence type="ECO:0000313" key="16">
    <source>
        <dbReference type="Proteomes" id="UP000073434"/>
    </source>
</evidence>
<dbReference type="Proteomes" id="UP000281324">
    <property type="component" value="Unassembled WGS sequence"/>
</dbReference>
<evidence type="ECO:0000256" key="5">
    <source>
        <dbReference type="ARBA" id="ARBA00022679"/>
    </source>
</evidence>
<dbReference type="SUPFAM" id="SSF52728">
    <property type="entry name" value="PTS IIb component"/>
    <property type="match status" value="1"/>
</dbReference>
<sequence length="156" mass="17889">MTISFVRIDDRLVHGQVVTTWLKKYDIEQVIIVNDDIVQDKTRQTILKLSAPTGLKIIFFSIDRFVEVLSTVPINKTTMLIYTNPQDVYRCVEGGLELSYLNVGQMSKREDNTKITGGVAISSKDKEYFKKLVEKGIRVEIQMVPNDKVTMLEKFI</sequence>
<reference evidence="12 18" key="2">
    <citation type="submission" date="2018-11" db="EMBL/GenBank/DDBJ databases">
        <title>Changes in penicillin susceptibility of Streptococcus suis isolates by amino acid alterations in the penicillin-binding protein.</title>
        <authorList>
            <person name="Niemann L."/>
            <person name="Eichhorn I."/>
        </authorList>
    </citation>
    <scope>NUCLEOTIDE SEQUENCE [LARGE SCALE GENOMIC DNA]</scope>
    <source>
        <strain evidence="12 18">IMT40201</strain>
    </source>
</reference>
<dbReference type="EMBL" id="FIFW01000001">
    <property type="protein sequence ID" value="CYU11201.1"/>
    <property type="molecule type" value="Genomic_DNA"/>
</dbReference>
<evidence type="ECO:0000256" key="1">
    <source>
        <dbReference type="ARBA" id="ARBA00004496"/>
    </source>
</evidence>
<dbReference type="Gene3D" id="3.40.35.10">
    <property type="entry name" value="Phosphotransferase system, sorbose subfamily IIB component"/>
    <property type="match status" value="1"/>
</dbReference>
<reference evidence="13 17" key="3">
    <citation type="submission" date="2018-11" db="EMBL/GenBank/DDBJ databases">
        <authorList>
            <person name="Stevens M.J."/>
            <person name="Cernela N."/>
            <person name="Spoerry Serrano N."/>
            <person name="Schmitt S."/>
            <person name="Schrenzel J."/>
            <person name="Stephan R."/>
        </authorList>
    </citation>
    <scope>NUCLEOTIDE SEQUENCE [LARGE SCALE GENOMIC DNA]</scope>
    <source>
        <strain evidence="13 17">SS1014</strain>
    </source>
</reference>
<dbReference type="Proteomes" id="UP000273973">
    <property type="component" value="Unassembled WGS sequence"/>
</dbReference>
<evidence type="ECO:0000256" key="4">
    <source>
        <dbReference type="ARBA" id="ARBA00022597"/>
    </source>
</evidence>
<keyword evidence="6" id="KW-0598">Phosphotransferase system</keyword>
<keyword evidence="3" id="KW-0963">Cytoplasm</keyword>
<organism evidence="9 16">
    <name type="scientific">Streptococcus suis</name>
    <dbReference type="NCBI Taxonomy" id="1307"/>
    <lineage>
        <taxon>Bacteria</taxon>
        <taxon>Bacillati</taxon>
        <taxon>Bacillota</taxon>
        <taxon>Bacilli</taxon>
        <taxon>Lactobacillales</taxon>
        <taxon>Streptococcaceae</taxon>
        <taxon>Streptococcus</taxon>
    </lineage>
</organism>
<dbReference type="Proteomes" id="UP000072618">
    <property type="component" value="Unassembled WGS sequence"/>
</dbReference>
<dbReference type="PROSITE" id="PS51101">
    <property type="entry name" value="PTS_EIIB_TYPE_4"/>
    <property type="match status" value="1"/>
</dbReference>
<dbReference type="InterPro" id="IPR036667">
    <property type="entry name" value="PTS_IIB_sorbose-sp_sf"/>
</dbReference>
<dbReference type="EMBL" id="RRZQ01000022">
    <property type="protein sequence ID" value="RRN48334.1"/>
    <property type="molecule type" value="Genomic_DNA"/>
</dbReference>
<comment type="subcellular location">
    <subcellularLocation>
        <location evidence="1">Cytoplasm</location>
    </subcellularLocation>
</comment>
<feature type="domain" description="PTS EIIB type-4" evidence="8">
    <location>
        <begin position="1"/>
        <end position="156"/>
    </location>
</feature>
<evidence type="ECO:0000313" key="15">
    <source>
        <dbReference type="Proteomes" id="UP000072794"/>
    </source>
</evidence>
<evidence type="ECO:0000313" key="14">
    <source>
        <dbReference type="Proteomes" id="UP000072618"/>
    </source>
</evidence>
<accession>A0A0Z8BQZ4</accession>
<dbReference type="Proteomes" id="UP000072794">
    <property type="component" value="Unassembled WGS sequence"/>
</dbReference>
<dbReference type="Pfam" id="PF03830">
    <property type="entry name" value="PTSIIB_sorb"/>
    <property type="match status" value="1"/>
</dbReference>
<evidence type="ECO:0000256" key="2">
    <source>
        <dbReference type="ARBA" id="ARBA00022448"/>
    </source>
</evidence>